<accession>A0A1G7BGG0</accession>
<gene>
    <name evidence="2" type="ORF">SAMN05421548_13935</name>
</gene>
<keyword evidence="3" id="KW-1185">Reference proteome</keyword>
<name>A0A1G7BGG0_9BURK</name>
<reference evidence="3" key="1">
    <citation type="submission" date="2016-09" db="EMBL/GenBank/DDBJ databases">
        <authorList>
            <person name="Varghese N."/>
            <person name="Submissions S."/>
        </authorList>
    </citation>
    <scope>NUCLEOTIDE SEQUENCE [LARGE SCALE GENOMIC DNA]</scope>
    <source>
        <strain evidence="3">TNe-862</strain>
    </source>
</reference>
<proteinExistence type="predicted"/>
<dbReference type="STRING" id="416944.SAMN05421548_13935"/>
<evidence type="ECO:0000313" key="3">
    <source>
        <dbReference type="Proteomes" id="UP000198908"/>
    </source>
</evidence>
<evidence type="ECO:0000313" key="2">
    <source>
        <dbReference type="EMBL" id="SDE26211.1"/>
    </source>
</evidence>
<protein>
    <submittedName>
        <fullName evidence="2">Uncharacterized protein</fullName>
    </submittedName>
</protein>
<dbReference type="Proteomes" id="UP000198908">
    <property type="component" value="Unassembled WGS sequence"/>
</dbReference>
<dbReference type="EMBL" id="FMYQ01000039">
    <property type="protein sequence ID" value="SDE26211.1"/>
    <property type="molecule type" value="Genomic_DNA"/>
</dbReference>
<organism evidence="2 3">
    <name type="scientific">Paraburkholderia lycopersici</name>
    <dbReference type="NCBI Taxonomy" id="416944"/>
    <lineage>
        <taxon>Bacteria</taxon>
        <taxon>Pseudomonadati</taxon>
        <taxon>Pseudomonadota</taxon>
        <taxon>Betaproteobacteria</taxon>
        <taxon>Burkholderiales</taxon>
        <taxon>Burkholderiaceae</taxon>
        <taxon>Paraburkholderia</taxon>
    </lineage>
</organism>
<feature type="region of interest" description="Disordered" evidence="1">
    <location>
        <begin position="1"/>
        <end position="29"/>
    </location>
</feature>
<dbReference type="AlphaFoldDB" id="A0A1G7BGG0"/>
<feature type="compositionally biased region" description="Polar residues" evidence="1">
    <location>
        <begin position="9"/>
        <end position="25"/>
    </location>
</feature>
<sequence>MGRTILKPQVTSVSARGPQRTTPSRLPTDLALNVGPVAGEQPTSTGAATTHNIAVRVQTSRFMSFIFNLWCLVQPTGGGRNARRLSGALPLVAQPDAVRMPRAARPNTTLELQVFGQSCGESQGDRTVTLVGACADADCNRLAKIHFRNHRQCRRGSYARISGSRDGGHGALDGIELGHIHRIGWIDPRRDIGDPSLVARCTDRYRVGLAGDRACAERDRVRRGGSCIGTQCHAVPGTSQCIRTDHRSTVLRCVGPISESNAVRTGCRRIDARCHRIEAGRTVVVVVALRRTVVVHAVVVRARSRYDRRQRSDVAVRRAQAR</sequence>
<evidence type="ECO:0000256" key="1">
    <source>
        <dbReference type="SAM" id="MobiDB-lite"/>
    </source>
</evidence>